<name>A0A5C2HCX9_9BACT</name>
<evidence type="ECO:0000256" key="1">
    <source>
        <dbReference type="SAM" id="Phobius"/>
    </source>
</evidence>
<reference evidence="2 3" key="1">
    <citation type="submission" date="2019-09" db="EMBL/GenBank/DDBJ databases">
        <title>Complete genome sequencing of four Arcobacter species reveals a diverse suite of mobile elements.</title>
        <authorList>
            <person name="Miller W.G."/>
            <person name="Yee E."/>
            <person name="Bono J.L."/>
        </authorList>
    </citation>
    <scope>NUCLEOTIDE SEQUENCE [LARGE SCALE GENOMIC DNA]</scope>
    <source>
        <strain evidence="2 3">CCUG 56899</strain>
    </source>
</reference>
<dbReference type="PROSITE" id="PS51257">
    <property type="entry name" value="PROKAR_LIPOPROTEIN"/>
    <property type="match status" value="1"/>
</dbReference>
<accession>A0A5C2HCX9</accession>
<protein>
    <recommendedName>
        <fullName evidence="4">Lipoprotein</fullName>
    </recommendedName>
</protein>
<keyword evidence="1" id="KW-0472">Membrane</keyword>
<feature type="transmembrane region" description="Helical" evidence="1">
    <location>
        <begin position="6"/>
        <end position="28"/>
    </location>
</feature>
<gene>
    <name evidence="2" type="ORF">APORC_1154</name>
</gene>
<evidence type="ECO:0000313" key="2">
    <source>
        <dbReference type="EMBL" id="QEP40753.1"/>
    </source>
</evidence>
<proteinExistence type="predicted"/>
<dbReference type="AlphaFoldDB" id="A0A5C2HCX9"/>
<dbReference type="Proteomes" id="UP000322644">
    <property type="component" value="Chromosome"/>
</dbReference>
<dbReference type="KEGG" id="apoc:APORC_1154"/>
<evidence type="ECO:0000313" key="3">
    <source>
        <dbReference type="Proteomes" id="UP000322644"/>
    </source>
</evidence>
<organism evidence="2 3">
    <name type="scientific">Arcobacter porcinus</name>
    <dbReference type="NCBI Taxonomy" id="1935204"/>
    <lineage>
        <taxon>Bacteria</taxon>
        <taxon>Pseudomonadati</taxon>
        <taxon>Campylobacterota</taxon>
        <taxon>Epsilonproteobacteria</taxon>
        <taxon>Campylobacterales</taxon>
        <taxon>Arcobacteraceae</taxon>
        <taxon>Arcobacter</taxon>
    </lineage>
</organism>
<sequence>MSKNFINIFHGVIIAIFIFSFSACGYKADPVYTKTEQR</sequence>
<reference evidence="2 3" key="2">
    <citation type="submission" date="2019-09" db="EMBL/GenBank/DDBJ databases">
        <title>Taxonomic note: a critical rebuttal of the proposed division of the genus Arcobacter into six genera, emended descriptions of Arcobacter anaerophilus and the genus Arcobacter, and an assessment of genus-level boundaries for Epsilonproteobacteria using in silico genomic comparator tools.</title>
        <authorList>
            <person name="On S.L.W."/>
            <person name="Miller W.G."/>
            <person name="Biggs P."/>
            <person name="Cornelius A."/>
            <person name="Vandamme P."/>
        </authorList>
    </citation>
    <scope>NUCLEOTIDE SEQUENCE [LARGE SCALE GENOMIC DNA]</scope>
    <source>
        <strain evidence="2 3">CCUG 56899</strain>
    </source>
</reference>
<dbReference type="EMBL" id="CP036246">
    <property type="protein sequence ID" value="QEP40753.1"/>
    <property type="molecule type" value="Genomic_DNA"/>
</dbReference>
<keyword evidence="1" id="KW-1133">Transmembrane helix</keyword>
<keyword evidence="1" id="KW-0812">Transmembrane</keyword>
<evidence type="ECO:0008006" key="4">
    <source>
        <dbReference type="Google" id="ProtNLM"/>
    </source>
</evidence>